<dbReference type="GO" id="GO:0005886">
    <property type="term" value="C:plasma membrane"/>
    <property type="evidence" value="ECO:0007669"/>
    <property type="project" value="UniProtKB-SubCell"/>
</dbReference>
<evidence type="ECO:0000313" key="11">
    <source>
        <dbReference type="EMBL" id="ELU00796.1"/>
    </source>
</evidence>
<evidence type="ECO:0000313" key="12">
    <source>
        <dbReference type="EnsemblMetazoa" id="CapteP190631"/>
    </source>
</evidence>
<feature type="transmembrane region" description="Helical" evidence="9">
    <location>
        <begin position="108"/>
        <end position="133"/>
    </location>
</feature>
<dbReference type="EMBL" id="KB305732">
    <property type="protein sequence ID" value="ELU00796.1"/>
    <property type="molecule type" value="Genomic_DNA"/>
</dbReference>
<evidence type="ECO:0000256" key="9">
    <source>
        <dbReference type="SAM" id="Phobius"/>
    </source>
</evidence>
<reference evidence="11 13" key="2">
    <citation type="journal article" date="2013" name="Nature">
        <title>Insights into bilaterian evolution from three spiralian genomes.</title>
        <authorList>
            <person name="Simakov O."/>
            <person name="Marletaz F."/>
            <person name="Cho S.J."/>
            <person name="Edsinger-Gonzales E."/>
            <person name="Havlak P."/>
            <person name="Hellsten U."/>
            <person name="Kuo D.H."/>
            <person name="Larsson T."/>
            <person name="Lv J."/>
            <person name="Arendt D."/>
            <person name="Savage R."/>
            <person name="Osoegawa K."/>
            <person name="de Jong P."/>
            <person name="Grimwood J."/>
            <person name="Chapman J.A."/>
            <person name="Shapiro H."/>
            <person name="Aerts A."/>
            <person name="Otillar R.P."/>
            <person name="Terry A.Y."/>
            <person name="Boore J.L."/>
            <person name="Grigoriev I.V."/>
            <person name="Lindberg D.R."/>
            <person name="Seaver E.C."/>
            <person name="Weisblat D.A."/>
            <person name="Putnam N.H."/>
            <person name="Rokhsar D.S."/>
        </authorList>
    </citation>
    <scope>NUCLEOTIDE SEQUENCE</scope>
    <source>
        <strain evidence="11 13">I ESC-2004</strain>
    </source>
</reference>
<keyword evidence="7" id="KW-0675">Receptor</keyword>
<dbReference type="EnsemblMetazoa" id="CapteT190631">
    <property type="protein sequence ID" value="CapteP190631"/>
    <property type="gene ID" value="CapteG190631"/>
</dbReference>
<gene>
    <name evidence="11" type="ORF">CAPTEDRAFT_190631</name>
</gene>
<evidence type="ECO:0000256" key="4">
    <source>
        <dbReference type="ARBA" id="ARBA00022989"/>
    </source>
</evidence>
<dbReference type="GO" id="GO:0004930">
    <property type="term" value="F:G protein-coupled receptor activity"/>
    <property type="evidence" value="ECO:0007669"/>
    <property type="project" value="UniProtKB-KW"/>
</dbReference>
<evidence type="ECO:0000256" key="6">
    <source>
        <dbReference type="ARBA" id="ARBA00023136"/>
    </source>
</evidence>
<evidence type="ECO:0000256" key="5">
    <source>
        <dbReference type="ARBA" id="ARBA00023040"/>
    </source>
</evidence>
<keyword evidence="3 9" id="KW-0812">Transmembrane</keyword>
<keyword evidence="13" id="KW-1185">Reference proteome</keyword>
<proteinExistence type="predicted"/>
<dbReference type="STRING" id="283909.R7U3T4"/>
<dbReference type="EMBL" id="AMQN01009586">
    <property type="status" value="NOT_ANNOTATED_CDS"/>
    <property type="molecule type" value="Genomic_DNA"/>
</dbReference>
<feature type="transmembrane region" description="Helical" evidence="9">
    <location>
        <begin position="30"/>
        <end position="51"/>
    </location>
</feature>
<sequence length="351" mass="40039">MDAYSLDVTTAGAEEARRPTCVSYTGGMHVVGGLMCVMIIANNLLTIVTLVKFEKNVGSKNRLYVLSVACADLLMAPGFGFELILSQMGYLCDDRYAPVDIDIRAKRYFLVAIFIFRILSFNVSLFNMLFIGIDRMMAVTKPILYKTHVSCFRIKIVLAINWAVATTLAISVMTHYSVYTPDEFVLKVYNFSTTLPPVIYNYLMLTQIYLVAMPGNVITYVITYIKIKQQFTQKSAANLKDLERIHRFYHMMLITLCTLAILYLPFMLAFKMFGVADPEKPRWVFTYIGQPVVLILVSNSWINPLLYSSFNKDYRKAYLKIIRCSKSSKVDVQPMRYMSTNQDTLATTVPH</sequence>
<comment type="subcellular location">
    <subcellularLocation>
        <location evidence="1">Cell membrane</location>
        <topology evidence="1">Multi-pass membrane protein</topology>
    </subcellularLocation>
</comment>
<feature type="transmembrane region" description="Helical" evidence="9">
    <location>
        <begin position="63"/>
        <end position="88"/>
    </location>
</feature>
<evidence type="ECO:0000259" key="10">
    <source>
        <dbReference type="PROSITE" id="PS50262"/>
    </source>
</evidence>
<dbReference type="Proteomes" id="UP000014760">
    <property type="component" value="Unassembled WGS sequence"/>
</dbReference>
<dbReference type="Pfam" id="PF00001">
    <property type="entry name" value="7tm_1"/>
    <property type="match status" value="1"/>
</dbReference>
<keyword evidence="5" id="KW-0297">G-protein coupled receptor</keyword>
<keyword evidence="2" id="KW-1003">Cell membrane</keyword>
<keyword evidence="6 9" id="KW-0472">Membrane</keyword>
<dbReference type="AlphaFoldDB" id="R7U3T4"/>
<dbReference type="SUPFAM" id="SSF81321">
    <property type="entry name" value="Family A G protein-coupled receptor-like"/>
    <property type="match status" value="1"/>
</dbReference>
<dbReference type="InterPro" id="IPR000276">
    <property type="entry name" value="GPCR_Rhodpsn"/>
</dbReference>
<dbReference type="PRINTS" id="PR00237">
    <property type="entry name" value="GPCRRHODOPSN"/>
</dbReference>
<evidence type="ECO:0000256" key="8">
    <source>
        <dbReference type="ARBA" id="ARBA00023224"/>
    </source>
</evidence>
<dbReference type="Gene3D" id="1.20.1070.10">
    <property type="entry name" value="Rhodopsin 7-helix transmembrane proteins"/>
    <property type="match status" value="1"/>
</dbReference>
<dbReference type="InterPro" id="IPR050569">
    <property type="entry name" value="TAAR"/>
</dbReference>
<evidence type="ECO:0000313" key="13">
    <source>
        <dbReference type="Proteomes" id="UP000014760"/>
    </source>
</evidence>
<evidence type="ECO:0000256" key="2">
    <source>
        <dbReference type="ARBA" id="ARBA00022475"/>
    </source>
</evidence>
<dbReference type="HOGENOM" id="CLU_931399_0_0_1"/>
<evidence type="ECO:0000256" key="1">
    <source>
        <dbReference type="ARBA" id="ARBA00004651"/>
    </source>
</evidence>
<dbReference type="PANTHER" id="PTHR24249">
    <property type="entry name" value="HISTAMINE RECEPTOR-RELATED G-PROTEIN COUPLED RECEPTOR"/>
    <property type="match status" value="1"/>
</dbReference>
<protein>
    <recommendedName>
        <fullName evidence="10">G-protein coupled receptors family 1 profile domain-containing protein</fullName>
    </recommendedName>
</protein>
<dbReference type="InterPro" id="IPR017452">
    <property type="entry name" value="GPCR_Rhodpsn_7TM"/>
</dbReference>
<reference evidence="12" key="3">
    <citation type="submission" date="2015-06" db="UniProtKB">
        <authorList>
            <consortium name="EnsemblMetazoa"/>
        </authorList>
    </citation>
    <scope>IDENTIFICATION</scope>
</reference>
<feature type="transmembrane region" description="Helical" evidence="9">
    <location>
        <begin position="288"/>
        <end position="307"/>
    </location>
</feature>
<feature type="domain" description="G-protein coupled receptors family 1 profile" evidence="10">
    <location>
        <begin position="42"/>
        <end position="307"/>
    </location>
</feature>
<organism evidence="11">
    <name type="scientific">Capitella teleta</name>
    <name type="common">Polychaete worm</name>
    <dbReference type="NCBI Taxonomy" id="283909"/>
    <lineage>
        <taxon>Eukaryota</taxon>
        <taxon>Metazoa</taxon>
        <taxon>Spiralia</taxon>
        <taxon>Lophotrochozoa</taxon>
        <taxon>Annelida</taxon>
        <taxon>Polychaeta</taxon>
        <taxon>Sedentaria</taxon>
        <taxon>Scolecida</taxon>
        <taxon>Capitellidae</taxon>
        <taxon>Capitella</taxon>
    </lineage>
</organism>
<dbReference type="PANTHER" id="PTHR24249:SF372">
    <property type="entry name" value="G-PROTEIN COUPLED RECEPTORS FAMILY 1 PROFILE DOMAIN-CONTAINING PROTEIN"/>
    <property type="match status" value="1"/>
</dbReference>
<feature type="transmembrane region" description="Helical" evidence="9">
    <location>
        <begin position="199"/>
        <end position="227"/>
    </location>
</feature>
<feature type="transmembrane region" description="Helical" evidence="9">
    <location>
        <begin position="154"/>
        <end position="179"/>
    </location>
</feature>
<dbReference type="OrthoDB" id="6147740at2759"/>
<dbReference type="OMA" id="IHHEVDE"/>
<keyword evidence="4 9" id="KW-1133">Transmembrane helix</keyword>
<evidence type="ECO:0000256" key="7">
    <source>
        <dbReference type="ARBA" id="ARBA00023170"/>
    </source>
</evidence>
<evidence type="ECO:0000256" key="3">
    <source>
        <dbReference type="ARBA" id="ARBA00022692"/>
    </source>
</evidence>
<dbReference type="PROSITE" id="PS50262">
    <property type="entry name" value="G_PROTEIN_RECEP_F1_2"/>
    <property type="match status" value="1"/>
</dbReference>
<dbReference type="CDD" id="cd00637">
    <property type="entry name" value="7tm_classA_rhodopsin-like"/>
    <property type="match status" value="1"/>
</dbReference>
<reference evidence="13" key="1">
    <citation type="submission" date="2012-12" db="EMBL/GenBank/DDBJ databases">
        <authorList>
            <person name="Hellsten U."/>
            <person name="Grimwood J."/>
            <person name="Chapman J.A."/>
            <person name="Shapiro H."/>
            <person name="Aerts A."/>
            <person name="Otillar R.P."/>
            <person name="Terry A.Y."/>
            <person name="Boore J.L."/>
            <person name="Simakov O."/>
            <person name="Marletaz F."/>
            <person name="Cho S.-J."/>
            <person name="Edsinger-Gonzales E."/>
            <person name="Havlak P."/>
            <person name="Kuo D.-H."/>
            <person name="Larsson T."/>
            <person name="Lv J."/>
            <person name="Arendt D."/>
            <person name="Savage R."/>
            <person name="Osoegawa K."/>
            <person name="de Jong P."/>
            <person name="Lindberg D.R."/>
            <person name="Seaver E.C."/>
            <person name="Weisblat D.A."/>
            <person name="Putnam N.H."/>
            <person name="Grigoriev I.V."/>
            <person name="Rokhsar D.S."/>
        </authorList>
    </citation>
    <scope>NUCLEOTIDE SEQUENCE</scope>
    <source>
        <strain evidence="13">I ESC-2004</strain>
    </source>
</reference>
<keyword evidence="8" id="KW-0807">Transducer</keyword>
<feature type="transmembrane region" description="Helical" evidence="9">
    <location>
        <begin position="248"/>
        <end position="268"/>
    </location>
</feature>
<accession>R7U3T4</accession>
<name>R7U3T4_CAPTE</name>